<feature type="region of interest" description="Disordered" evidence="1">
    <location>
        <begin position="115"/>
        <end position="240"/>
    </location>
</feature>
<dbReference type="EMBL" id="CACRZD030000007">
    <property type="protein sequence ID" value="CAA6662574.1"/>
    <property type="molecule type" value="Genomic_DNA"/>
</dbReference>
<dbReference type="Proteomes" id="UP001189122">
    <property type="component" value="Unassembled WGS sequence"/>
</dbReference>
<sequence>MLRDPRLLFSGGRIADDLAKRWSIEQLNLLSAPFIQPLRTLEPDHLHFPSISGKLSSITVVDGYTSHSGHLSELQTSGGYFEKEGSSDGYEGRHHSTKAYVRHQNNGRAQILRQSSSEKLPGDLGSSSAGTNLPHWLRGAPHSDQRAAPARHHLGGQLSPPPGRNSPGEALKRRVLGRRSAGSLEDLNQRALPHEPKSSEEPIFSLNRSRSEPMGQIDLVDLDSDASSEGTISDDQSSGR</sequence>
<dbReference type="EMBL" id="LR743594">
    <property type="protein sequence ID" value="CAA2623006.1"/>
    <property type="molecule type" value="Genomic_DNA"/>
</dbReference>
<accession>A0A7I8IX61</accession>
<reference evidence="2 3" key="1">
    <citation type="submission" date="2019-12" db="EMBL/GenBank/DDBJ databases">
        <authorList>
            <person name="Scholz U."/>
            <person name="Mascher M."/>
            <person name="Fiebig A."/>
        </authorList>
    </citation>
    <scope>NUCLEOTIDE SEQUENCE</scope>
</reference>
<evidence type="ECO:0000256" key="1">
    <source>
        <dbReference type="SAM" id="MobiDB-lite"/>
    </source>
</evidence>
<evidence type="ECO:0000313" key="3">
    <source>
        <dbReference type="Proteomes" id="UP001189122"/>
    </source>
</evidence>
<dbReference type="AlphaFoldDB" id="A0A7I8IX61"/>
<evidence type="ECO:0000313" key="2">
    <source>
        <dbReference type="EMBL" id="CAA2623006.1"/>
    </source>
</evidence>
<protein>
    <submittedName>
        <fullName evidence="2">Uncharacterized protein</fullName>
    </submittedName>
</protein>
<gene>
    <name evidence="2" type="ORF">SI7747_07008959</name>
</gene>
<name>A0A7I8IX61_SPIIN</name>
<feature type="region of interest" description="Disordered" evidence="1">
    <location>
        <begin position="72"/>
        <end position="93"/>
    </location>
</feature>
<feature type="compositionally biased region" description="Basic and acidic residues" evidence="1">
    <location>
        <begin position="81"/>
        <end position="93"/>
    </location>
</feature>
<keyword evidence="3" id="KW-1185">Reference proteome</keyword>
<organism evidence="2">
    <name type="scientific">Spirodela intermedia</name>
    <name type="common">Intermediate duckweed</name>
    <dbReference type="NCBI Taxonomy" id="51605"/>
    <lineage>
        <taxon>Eukaryota</taxon>
        <taxon>Viridiplantae</taxon>
        <taxon>Streptophyta</taxon>
        <taxon>Embryophyta</taxon>
        <taxon>Tracheophyta</taxon>
        <taxon>Spermatophyta</taxon>
        <taxon>Magnoliopsida</taxon>
        <taxon>Liliopsida</taxon>
        <taxon>Araceae</taxon>
        <taxon>Lemnoideae</taxon>
        <taxon>Spirodela</taxon>
    </lineage>
</organism>
<feature type="compositionally biased region" description="Polar residues" evidence="1">
    <location>
        <begin position="227"/>
        <end position="240"/>
    </location>
</feature>
<proteinExistence type="predicted"/>